<organism evidence="2 3">
    <name type="scientific">Nocardia carnea</name>
    <dbReference type="NCBI Taxonomy" id="37328"/>
    <lineage>
        <taxon>Bacteria</taxon>
        <taxon>Bacillati</taxon>
        <taxon>Actinomycetota</taxon>
        <taxon>Actinomycetes</taxon>
        <taxon>Mycobacteriales</taxon>
        <taxon>Nocardiaceae</taxon>
        <taxon>Nocardia</taxon>
    </lineage>
</organism>
<comment type="similarity">
    <text evidence="1">Belongs to the WXG100 family.</text>
</comment>
<evidence type="ECO:0000256" key="1">
    <source>
        <dbReference type="RuleBase" id="RU362001"/>
    </source>
</evidence>
<name>A0ABW7TSZ5_9NOCA</name>
<dbReference type="InterPro" id="IPR036689">
    <property type="entry name" value="ESAT-6-like_sf"/>
</dbReference>
<dbReference type="NCBIfam" id="TIGR03930">
    <property type="entry name" value="WXG100_ESAT6"/>
    <property type="match status" value="1"/>
</dbReference>
<dbReference type="Gene3D" id="1.10.287.1060">
    <property type="entry name" value="ESAT-6-like"/>
    <property type="match status" value="1"/>
</dbReference>
<reference evidence="2 3" key="1">
    <citation type="submission" date="2024-10" db="EMBL/GenBank/DDBJ databases">
        <title>The Natural Products Discovery Center: Release of the First 8490 Sequenced Strains for Exploring Actinobacteria Biosynthetic Diversity.</title>
        <authorList>
            <person name="Kalkreuter E."/>
            <person name="Kautsar S.A."/>
            <person name="Yang D."/>
            <person name="Bader C.D."/>
            <person name="Teijaro C.N."/>
            <person name="Fluegel L."/>
            <person name="Davis C.M."/>
            <person name="Simpson J.R."/>
            <person name="Lauterbach L."/>
            <person name="Steele A.D."/>
            <person name="Gui C."/>
            <person name="Meng S."/>
            <person name="Li G."/>
            <person name="Viehrig K."/>
            <person name="Ye F."/>
            <person name="Su P."/>
            <person name="Kiefer A.F."/>
            <person name="Nichols A."/>
            <person name="Cepeda A.J."/>
            <person name="Yan W."/>
            <person name="Fan B."/>
            <person name="Jiang Y."/>
            <person name="Adhikari A."/>
            <person name="Zheng C.-J."/>
            <person name="Schuster L."/>
            <person name="Cowan T.M."/>
            <person name="Smanski M.J."/>
            <person name="Chevrette M.G."/>
            <person name="De Carvalho L.P.S."/>
            <person name="Shen B."/>
        </authorList>
    </citation>
    <scope>NUCLEOTIDE SEQUENCE [LARGE SCALE GENOMIC DNA]</scope>
    <source>
        <strain evidence="2 3">NPDC020568</strain>
    </source>
</reference>
<evidence type="ECO:0000313" key="2">
    <source>
        <dbReference type="EMBL" id="MFI1462966.1"/>
    </source>
</evidence>
<gene>
    <name evidence="2" type="ORF">ACH4WX_19810</name>
</gene>
<keyword evidence="3" id="KW-1185">Reference proteome</keyword>
<sequence>MQVVPDHVLDAGKFVQLTADQLVNALHSLDTDIDAVLGVWKGHSATAYRAGWDETKRGAVEVLEALSTIAELLGVTTASFVEQDDTNSQSYPSLNL</sequence>
<accession>A0ABW7TSZ5</accession>
<comment type="caution">
    <text evidence="2">The sequence shown here is derived from an EMBL/GenBank/DDBJ whole genome shotgun (WGS) entry which is preliminary data.</text>
</comment>
<dbReference type="InterPro" id="IPR010310">
    <property type="entry name" value="T7SS_ESAT-6-like"/>
</dbReference>
<dbReference type="Proteomes" id="UP001611263">
    <property type="component" value="Unassembled WGS sequence"/>
</dbReference>
<protein>
    <recommendedName>
        <fullName evidence="1">ESAT-6-like protein</fullName>
    </recommendedName>
</protein>
<evidence type="ECO:0000313" key="3">
    <source>
        <dbReference type="Proteomes" id="UP001611263"/>
    </source>
</evidence>
<proteinExistence type="inferred from homology"/>
<dbReference type="SUPFAM" id="SSF140453">
    <property type="entry name" value="EsxAB dimer-like"/>
    <property type="match status" value="1"/>
</dbReference>
<dbReference type="GeneID" id="93503297"/>
<dbReference type="RefSeq" id="WP_157170394.1">
    <property type="nucleotide sequence ID" value="NZ_JBIRUQ010000004.1"/>
</dbReference>
<dbReference type="EMBL" id="JBIRUQ010000004">
    <property type="protein sequence ID" value="MFI1462966.1"/>
    <property type="molecule type" value="Genomic_DNA"/>
</dbReference>
<dbReference type="Pfam" id="PF06013">
    <property type="entry name" value="WXG100"/>
    <property type="match status" value="1"/>
</dbReference>